<protein>
    <submittedName>
        <fullName evidence="7">Vacuolar fusion protein CCZ1-like protein</fullName>
    </submittedName>
</protein>
<dbReference type="Pfam" id="PF19033">
    <property type="entry name" value="Intu_longin_3"/>
    <property type="match status" value="1"/>
</dbReference>
<dbReference type="PANTHER" id="PTHR13056">
    <property type="entry name" value="VACUOLAR FUSION PROTEIN CCZ1 HOMOLOG-RELATED"/>
    <property type="match status" value="1"/>
</dbReference>
<name>A0A5C6PPU1_9TELE</name>
<dbReference type="AlphaFoldDB" id="A0A5C6PPU1"/>
<dbReference type="GO" id="GO:0023052">
    <property type="term" value="P:signaling"/>
    <property type="evidence" value="ECO:0007669"/>
    <property type="project" value="InterPro"/>
</dbReference>
<dbReference type="InterPro" id="IPR043988">
    <property type="entry name" value="CCZ1/INTU_longin_2"/>
</dbReference>
<comment type="caution">
    <text evidence="7">The sequence shown here is derived from an EMBL/GenBank/DDBJ whole genome shotgun (WGS) entry which is preliminary data.</text>
</comment>
<keyword evidence="8" id="KW-1185">Reference proteome</keyword>
<dbReference type="Pfam" id="PF03359">
    <property type="entry name" value="GKAP"/>
    <property type="match status" value="1"/>
</dbReference>
<evidence type="ECO:0000259" key="4">
    <source>
        <dbReference type="Pfam" id="PF19031"/>
    </source>
</evidence>
<reference evidence="7 8" key="1">
    <citation type="submission" date="2019-04" db="EMBL/GenBank/DDBJ databases">
        <title>Chromosome genome assembly for Takifugu flavidus.</title>
        <authorList>
            <person name="Xiao S."/>
        </authorList>
    </citation>
    <scope>NUCLEOTIDE SEQUENCE [LARGE SCALE GENOMIC DNA]</scope>
    <source>
        <strain evidence="7">HTHZ2018</strain>
        <tissue evidence="7">Muscle</tissue>
    </source>
</reference>
<dbReference type="Pfam" id="PF19031">
    <property type="entry name" value="Intu_longin_1"/>
    <property type="match status" value="1"/>
</dbReference>
<feature type="compositionally biased region" description="Low complexity" evidence="3">
    <location>
        <begin position="890"/>
        <end position="905"/>
    </location>
</feature>
<accession>A0A5C6PPU1</accession>
<feature type="region of interest" description="Disordered" evidence="3">
    <location>
        <begin position="931"/>
        <end position="969"/>
    </location>
</feature>
<evidence type="ECO:0000313" key="7">
    <source>
        <dbReference type="EMBL" id="TWW81495.1"/>
    </source>
</evidence>
<evidence type="ECO:0000259" key="6">
    <source>
        <dbReference type="Pfam" id="PF19033"/>
    </source>
</evidence>
<comment type="similarity">
    <text evidence="1">Belongs to the CCZ1 family.</text>
</comment>
<evidence type="ECO:0000259" key="5">
    <source>
        <dbReference type="Pfam" id="PF19032"/>
    </source>
</evidence>
<dbReference type="InterPro" id="IPR043989">
    <property type="entry name" value="CCZ1/INTU/HSP4_longin_3"/>
</dbReference>
<evidence type="ECO:0000256" key="2">
    <source>
        <dbReference type="ARBA" id="ARBA00008839"/>
    </source>
</evidence>
<gene>
    <name evidence="7" type="ORF">D4764_01G0013100</name>
</gene>
<feature type="compositionally biased region" description="Pro residues" evidence="3">
    <location>
        <begin position="675"/>
        <end position="685"/>
    </location>
</feature>
<feature type="region of interest" description="Disordered" evidence="3">
    <location>
        <begin position="806"/>
        <end position="841"/>
    </location>
</feature>
<feature type="domain" description="CCZ1/INTU/HSP4 first Longin" evidence="4">
    <location>
        <begin position="22"/>
        <end position="108"/>
    </location>
</feature>
<dbReference type="PANTHER" id="PTHR13056:SF0">
    <property type="entry name" value="VACUOLAR FUSION PROTEIN CCZ1 HOMOLOG-RELATED"/>
    <property type="match status" value="1"/>
</dbReference>
<feature type="domain" description="CCZ1/INTU/HPS4 third Longin" evidence="6">
    <location>
        <begin position="354"/>
        <end position="415"/>
    </location>
</feature>
<feature type="region of interest" description="Disordered" evidence="3">
    <location>
        <begin position="667"/>
        <end position="698"/>
    </location>
</feature>
<sequence>MQMISPRMASGMQEKQYTPSLLSFFVYNPTFGPREGEEEKKILFYHPSDVEKNEKIRNVGLCEAIVQFTRTFCPTKPAKSLHTQKNRQFFFEPENNFWIVMVVRNPMIEKLNKDGKTQTIEYQEEEMLLFNGTFARAMEAGGVELLMQKLEKFFYRYLQTLHLQSSDLLDVFGGISFFPLDKMTYLKIQSFVNRVEESLSLIKYTAFLYNDQLIWSGLEQDDMRILYKYLTTSLFPRHTEPELAGRDSPLRPEVTGNLLHYGRFLTGPLNLKDPEAKFRFPKIFVSAEDGYEELHLIVYKAMSAAACFMISASVELNRDFCEQLDSLVGPQLTLLASDICEQFTVNRRISGPEKEPQFKFIYFNHMNLAEKSTIHMRKTASVCLTSVHPDLMKILGDINCDFARSLSMDSKFSHLFRRDTSVSMLRVKMSRRRSQTQKENRERTVNTRRKLDKLMELDASCLDASTAVVNMSVAHERTLHGTAIAKKAAVEERVKQLERWREHKALQREKEKREKERKGVFKTGLYHPKDTLEVFSQPRASSASDKVKETSLYRADQPSDLLLQRLQQPRTKLRKSLQNLQTPPSQLFPRSLREKHAHPAHCPVVRRLRGRWTNLRMTVSPLGRLMKLHLLLQRILSFKLPLAWQLIDLNLSPHDQQMPSLDQVLDHEPQNVSNDPPPPTNPQCSPPGASAAEAAPTPTCSMEAQHDVPYFRAEIANGTNRLTSLCVHWEAKVEDESIPEEMRDRMRTAVGQARLLMKERFKQFSGLVDDCEFSRGEKITTCTDLQGFWDMVEDVNKKFDALKEAESRAWVEDRKPPPRPKKAVKKPSGAPVKPTGSKAAAKSRLAAVKAAMKARQQAAETIKEEPQTQTASQPAESVVFDGGFFQVESPARPAGSLRRSSRLSAVQPQASPCYLSPRRVTRRSLALAQTPVPASPSQCFHPPGRPSQTPVQAPKSLCGTPRSSQKQGHPVHTSLAFTAIKEALPDECQQEPVSECSLATNTCALPVGSVTEEPTAESLDVVLPPTSEPFPVVCPAAEPSHPSLTLSPCVTPGRASISAPLSGEAGNTPVVEELPGLDFERYLQPSQRCSLSPREIASIEMLSPMAVDVEMESPKVQSEELLPQQKADPGSELCSASLHPRPKGPDTAVCLSK</sequence>
<feature type="region of interest" description="Disordered" evidence="3">
    <location>
        <begin position="1111"/>
        <end position="1153"/>
    </location>
</feature>
<dbReference type="GO" id="GO:0016192">
    <property type="term" value="P:vesicle-mediated transport"/>
    <property type="evidence" value="ECO:0007669"/>
    <property type="project" value="InterPro"/>
</dbReference>
<organism evidence="7 8">
    <name type="scientific">Takifugu flavidus</name>
    <name type="common">sansaifugu</name>
    <dbReference type="NCBI Taxonomy" id="433684"/>
    <lineage>
        <taxon>Eukaryota</taxon>
        <taxon>Metazoa</taxon>
        <taxon>Chordata</taxon>
        <taxon>Craniata</taxon>
        <taxon>Vertebrata</taxon>
        <taxon>Euteleostomi</taxon>
        <taxon>Actinopterygii</taxon>
        <taxon>Neopterygii</taxon>
        <taxon>Teleostei</taxon>
        <taxon>Neoteleostei</taxon>
        <taxon>Acanthomorphata</taxon>
        <taxon>Eupercaria</taxon>
        <taxon>Tetraodontiformes</taxon>
        <taxon>Tetradontoidea</taxon>
        <taxon>Tetraodontidae</taxon>
        <taxon>Takifugu</taxon>
    </lineage>
</organism>
<feature type="compositionally biased region" description="Low complexity" evidence="3">
    <location>
        <begin position="686"/>
        <end position="698"/>
    </location>
</feature>
<proteinExistence type="inferred from homology"/>
<feature type="domain" description="CCZ1/INTU second Longin" evidence="5">
    <location>
        <begin position="202"/>
        <end position="328"/>
    </location>
</feature>
<dbReference type="InterPro" id="IPR043987">
    <property type="entry name" value="CCZ1/INTU/HSP4_longin_1"/>
</dbReference>
<dbReference type="GO" id="GO:0035658">
    <property type="term" value="C:Mon1-Ccz1 complex"/>
    <property type="evidence" value="ECO:0007669"/>
    <property type="project" value="InterPro"/>
</dbReference>
<dbReference type="Pfam" id="PF19032">
    <property type="entry name" value="Intu_longin_2"/>
    <property type="match status" value="1"/>
</dbReference>
<dbReference type="InterPro" id="IPR013176">
    <property type="entry name" value="Ccz1"/>
</dbReference>
<feature type="region of interest" description="Disordered" evidence="3">
    <location>
        <begin position="890"/>
        <end position="917"/>
    </location>
</feature>
<evidence type="ECO:0000256" key="1">
    <source>
        <dbReference type="ARBA" id="ARBA00005352"/>
    </source>
</evidence>
<feature type="compositionally biased region" description="Basic and acidic residues" evidence="3">
    <location>
        <begin position="806"/>
        <end position="816"/>
    </location>
</feature>
<comment type="similarity">
    <text evidence="2">Belongs to the SAPAP family.</text>
</comment>
<evidence type="ECO:0000256" key="3">
    <source>
        <dbReference type="SAM" id="MobiDB-lite"/>
    </source>
</evidence>
<dbReference type="EMBL" id="RHFK02000001">
    <property type="protein sequence ID" value="TWW81495.1"/>
    <property type="molecule type" value="Genomic_DNA"/>
</dbReference>
<evidence type="ECO:0000313" key="8">
    <source>
        <dbReference type="Proteomes" id="UP000324091"/>
    </source>
</evidence>
<dbReference type="Proteomes" id="UP000324091">
    <property type="component" value="Chromosome 1"/>
</dbReference>
<dbReference type="InterPro" id="IPR005026">
    <property type="entry name" value="SAPAP"/>
</dbReference>